<dbReference type="AlphaFoldDB" id="A0A7S1Z140"/>
<organism evidence="3">
    <name type="scientific">Ditylum brightwellii</name>
    <dbReference type="NCBI Taxonomy" id="49249"/>
    <lineage>
        <taxon>Eukaryota</taxon>
        <taxon>Sar</taxon>
        <taxon>Stramenopiles</taxon>
        <taxon>Ochrophyta</taxon>
        <taxon>Bacillariophyta</taxon>
        <taxon>Mediophyceae</taxon>
        <taxon>Lithodesmiophycidae</taxon>
        <taxon>Lithodesmiales</taxon>
        <taxon>Lithodesmiaceae</taxon>
        <taxon>Ditylum</taxon>
    </lineage>
</organism>
<proteinExistence type="predicted"/>
<evidence type="ECO:0000259" key="2">
    <source>
        <dbReference type="Pfam" id="PF02771"/>
    </source>
</evidence>
<evidence type="ECO:0000256" key="1">
    <source>
        <dbReference type="SAM" id="MobiDB-lite"/>
    </source>
</evidence>
<evidence type="ECO:0000313" key="3">
    <source>
        <dbReference type="EMBL" id="CAD9325461.1"/>
    </source>
</evidence>
<feature type="region of interest" description="Disordered" evidence="1">
    <location>
        <begin position="36"/>
        <end position="55"/>
    </location>
</feature>
<dbReference type="EMBL" id="HBGN01013499">
    <property type="protein sequence ID" value="CAD9325461.1"/>
    <property type="molecule type" value="Transcribed_RNA"/>
</dbReference>
<dbReference type="GO" id="GO:0016627">
    <property type="term" value="F:oxidoreductase activity, acting on the CH-CH group of donors"/>
    <property type="evidence" value="ECO:0007669"/>
    <property type="project" value="InterPro"/>
</dbReference>
<reference evidence="3" key="1">
    <citation type="submission" date="2021-01" db="EMBL/GenBank/DDBJ databases">
        <authorList>
            <person name="Corre E."/>
            <person name="Pelletier E."/>
            <person name="Niang G."/>
            <person name="Scheremetjew M."/>
            <person name="Finn R."/>
            <person name="Kale V."/>
            <person name="Holt S."/>
            <person name="Cochrane G."/>
            <person name="Meng A."/>
            <person name="Brown T."/>
            <person name="Cohen L."/>
        </authorList>
    </citation>
    <scope>NUCLEOTIDE SEQUENCE</scope>
    <source>
        <strain evidence="3">Pop2</strain>
    </source>
</reference>
<dbReference type="SUPFAM" id="SSF56645">
    <property type="entry name" value="Acyl-CoA dehydrogenase NM domain-like"/>
    <property type="match status" value="1"/>
</dbReference>
<protein>
    <recommendedName>
        <fullName evidence="2">Acyl-CoA dehydrogenase/oxidase N-terminal domain-containing protein</fullName>
    </recommendedName>
</protein>
<gene>
    <name evidence="3" type="ORF">DBRI1063_LOCUS8638</name>
</gene>
<feature type="compositionally biased region" description="Low complexity" evidence="1">
    <location>
        <begin position="36"/>
        <end position="50"/>
    </location>
</feature>
<feature type="domain" description="Acyl-CoA dehydrogenase/oxidase N-terminal" evidence="2">
    <location>
        <begin position="59"/>
        <end position="97"/>
    </location>
</feature>
<dbReference type="InterPro" id="IPR009100">
    <property type="entry name" value="AcylCoA_DH/oxidase_NM_dom_sf"/>
</dbReference>
<accession>A0A7S1Z140</accession>
<dbReference type="InterPro" id="IPR013786">
    <property type="entry name" value="AcylCoA_DH/ox_N"/>
</dbReference>
<dbReference type="InterPro" id="IPR037069">
    <property type="entry name" value="AcylCoA_DH/ox_N_sf"/>
</dbReference>
<dbReference type="GO" id="GO:0050660">
    <property type="term" value="F:flavin adenine dinucleotide binding"/>
    <property type="evidence" value="ECO:0007669"/>
    <property type="project" value="InterPro"/>
</dbReference>
<name>A0A7S1Z140_9STRA</name>
<sequence length="100" mass="11272">MLLQYVSRRFTSSSLPPLQRSLQTLTASNKTRLSAAAVASSSSSPLSSRSYTTHKQLPEEHQMIYEMCRKFADEELAPNAGEWDKQHAFPTEAITQLERV</sequence>
<dbReference type="Pfam" id="PF02771">
    <property type="entry name" value="Acyl-CoA_dh_N"/>
    <property type="match status" value="1"/>
</dbReference>
<dbReference type="Gene3D" id="1.10.540.10">
    <property type="entry name" value="Acyl-CoA dehydrogenase/oxidase, N-terminal domain"/>
    <property type="match status" value="1"/>
</dbReference>